<proteinExistence type="predicted"/>
<evidence type="ECO:0000256" key="1">
    <source>
        <dbReference type="SAM" id="SignalP"/>
    </source>
</evidence>
<protein>
    <submittedName>
        <fullName evidence="2">Uncharacterized protein</fullName>
    </submittedName>
</protein>
<keyword evidence="1" id="KW-0732">Signal</keyword>
<dbReference type="EMBL" id="CP049056">
    <property type="protein sequence ID" value="QIE55665.1"/>
    <property type="molecule type" value="Genomic_DNA"/>
</dbReference>
<dbReference type="PROSITE" id="PS51257">
    <property type="entry name" value="PROKAR_LIPOPROTEIN"/>
    <property type="match status" value="1"/>
</dbReference>
<dbReference type="RefSeq" id="WP_165097887.1">
    <property type="nucleotide sequence ID" value="NZ_CP049056.1"/>
</dbReference>
<feature type="signal peptide" evidence="1">
    <location>
        <begin position="1"/>
        <end position="24"/>
    </location>
</feature>
<organism evidence="2 3">
    <name type="scientific">Pikeienuella piscinae</name>
    <dbReference type="NCBI Taxonomy" id="2748098"/>
    <lineage>
        <taxon>Bacteria</taxon>
        <taxon>Pseudomonadati</taxon>
        <taxon>Pseudomonadota</taxon>
        <taxon>Alphaproteobacteria</taxon>
        <taxon>Rhodobacterales</taxon>
        <taxon>Paracoccaceae</taxon>
        <taxon>Pikeienuella</taxon>
    </lineage>
</organism>
<feature type="chain" id="PRO_5029597446" evidence="1">
    <location>
        <begin position="25"/>
        <end position="319"/>
    </location>
</feature>
<evidence type="ECO:0000313" key="3">
    <source>
        <dbReference type="Proteomes" id="UP000503336"/>
    </source>
</evidence>
<sequence>MKFKIMAGAVLLAFTGCGADSARADDDLYEGYLWSVFFEAGARGPAIADSGDFPVVLTDVASQRQLGLMEANYGPYAGEETLKNKCFYYGDGGGLLSVSDEFLGRYRAGGFTLDTLCMALVSGITHDPETGARLATVQMANVEQLSQPDYLGEPGPLSQEYPVEIPACFRNGAPLSDCAFNFDPWSGARLTAEEAGRVAAAGARITERLQALLAAGKFAKPCAPGANADFDDSCFSDVESPSGYRGRAYNVGAVYPDLLPLNGFYVFSDAYALGFAYSIGADGAAGPSASMESVRLAVSGKNRATSARLKTLQVVASAK</sequence>
<reference evidence="2 3" key="1">
    <citation type="submission" date="2020-02" db="EMBL/GenBank/DDBJ databases">
        <title>complete genome sequence of Rhodobacteraceae bacterium.</title>
        <authorList>
            <person name="Park J."/>
            <person name="Kim Y.-S."/>
            <person name="Kim K.-H."/>
        </authorList>
    </citation>
    <scope>NUCLEOTIDE SEQUENCE [LARGE SCALE GENOMIC DNA]</scope>
    <source>
        <strain evidence="2 3">RR4-56</strain>
    </source>
</reference>
<name>A0A7L5BV16_9RHOB</name>
<dbReference type="AlphaFoldDB" id="A0A7L5BV16"/>
<keyword evidence="3" id="KW-1185">Reference proteome</keyword>
<accession>A0A7L5BV16</accession>
<dbReference type="Proteomes" id="UP000503336">
    <property type="component" value="Chromosome"/>
</dbReference>
<evidence type="ECO:0000313" key="2">
    <source>
        <dbReference type="EMBL" id="QIE55665.1"/>
    </source>
</evidence>
<gene>
    <name evidence="2" type="ORF">G5B40_09535</name>
</gene>
<dbReference type="KEGG" id="hdh:G5B40_09535"/>